<sequence length="224" mass="24196">MNETTIDLDRYVDEVRKALADLPDDVREELTEDLGVDLAELVDERGADVLPAPEVYAAELRSAAGLAPGSGRVRERVFARAVTDSVDAAHAHWDRLLDALPAGGPRGFLTAVQPVWWVARAWVAWMVAQDLRQPSVELNGPWIAVLVVFVVASVQLGRRSWGVDRLLTASVAARLLLVALNIGAVAALPGAVDRAVWQIAEDRGASIWGEPWYELAAPPDATAP</sequence>
<reference evidence="2" key="1">
    <citation type="journal article" date="2019" name="Int. J. Syst. Evol. Microbiol.">
        <title>The Global Catalogue of Microorganisms (GCM) 10K type strain sequencing project: providing services to taxonomists for standard genome sequencing and annotation.</title>
        <authorList>
            <consortium name="The Broad Institute Genomics Platform"/>
            <consortium name="The Broad Institute Genome Sequencing Center for Infectious Disease"/>
            <person name="Wu L."/>
            <person name="Ma J."/>
        </authorList>
    </citation>
    <scope>NUCLEOTIDE SEQUENCE [LARGE SCALE GENOMIC DNA]</scope>
    <source>
        <strain evidence="2">JCM 18532</strain>
    </source>
</reference>
<proteinExistence type="predicted"/>
<evidence type="ECO:0000313" key="1">
    <source>
        <dbReference type="EMBL" id="GAA4757713.1"/>
    </source>
</evidence>
<comment type="caution">
    <text evidence="1">The sequence shown here is derived from an EMBL/GenBank/DDBJ whole genome shotgun (WGS) entry which is preliminary data.</text>
</comment>
<gene>
    <name evidence="1" type="ORF">GCM10023350_49120</name>
</gene>
<organism evidence="1 2">
    <name type="scientific">Nocardioides endophyticus</name>
    <dbReference type="NCBI Taxonomy" id="1353775"/>
    <lineage>
        <taxon>Bacteria</taxon>
        <taxon>Bacillati</taxon>
        <taxon>Actinomycetota</taxon>
        <taxon>Actinomycetes</taxon>
        <taxon>Propionibacteriales</taxon>
        <taxon>Nocardioidaceae</taxon>
        <taxon>Nocardioides</taxon>
    </lineage>
</organism>
<name>A0ABP8ZJ58_9ACTN</name>
<evidence type="ECO:0008006" key="3">
    <source>
        <dbReference type="Google" id="ProtNLM"/>
    </source>
</evidence>
<dbReference type="RefSeq" id="WP_345529752.1">
    <property type="nucleotide sequence ID" value="NZ_BAABKN010000036.1"/>
</dbReference>
<evidence type="ECO:0000313" key="2">
    <source>
        <dbReference type="Proteomes" id="UP001499882"/>
    </source>
</evidence>
<accession>A0ABP8ZJ58</accession>
<dbReference type="Proteomes" id="UP001499882">
    <property type="component" value="Unassembled WGS sequence"/>
</dbReference>
<dbReference type="EMBL" id="BAABKN010000036">
    <property type="protein sequence ID" value="GAA4757713.1"/>
    <property type="molecule type" value="Genomic_DNA"/>
</dbReference>
<protein>
    <recommendedName>
        <fullName evidence="3">DUF2637 domain-containing protein</fullName>
    </recommendedName>
</protein>
<keyword evidence="2" id="KW-1185">Reference proteome</keyword>